<keyword evidence="7 8" id="KW-0472">Membrane</keyword>
<dbReference type="GO" id="GO:0015099">
    <property type="term" value="F:nickel cation transmembrane transporter activity"/>
    <property type="evidence" value="ECO:0007669"/>
    <property type="project" value="UniProtKB-UniRule"/>
</dbReference>
<dbReference type="PANTHER" id="PTHR31611:SF0">
    <property type="entry name" value="HIGH-AFFINITY NICKEL TRANSPORT PROTEIN NIC1"/>
    <property type="match status" value="1"/>
</dbReference>
<dbReference type="GO" id="GO:0012505">
    <property type="term" value="C:endomembrane system"/>
    <property type="evidence" value="ECO:0007669"/>
    <property type="project" value="UniProtKB-SubCell"/>
</dbReference>
<evidence type="ECO:0000256" key="8">
    <source>
        <dbReference type="RuleBase" id="RU362101"/>
    </source>
</evidence>
<dbReference type="InterPro" id="IPR011541">
    <property type="entry name" value="Ni/Co_transpt_high_affinity"/>
</dbReference>
<organism evidence="9 10">
    <name type="scientific">Nakamurella flavida</name>
    <dbReference type="NCBI Taxonomy" id="363630"/>
    <lineage>
        <taxon>Bacteria</taxon>
        <taxon>Bacillati</taxon>
        <taxon>Actinomycetota</taxon>
        <taxon>Actinomycetes</taxon>
        <taxon>Nakamurellales</taxon>
        <taxon>Nakamurellaceae</taxon>
        <taxon>Nakamurella</taxon>
    </lineage>
</organism>
<comment type="caution">
    <text evidence="9">The sequence shown here is derived from an EMBL/GenBank/DDBJ whole genome shotgun (WGS) entry which is preliminary data.</text>
</comment>
<comment type="similarity">
    <text evidence="2 8">Belongs to the NiCoT transporter (TC 2.A.52) family.</text>
</comment>
<evidence type="ECO:0000256" key="1">
    <source>
        <dbReference type="ARBA" id="ARBA00004127"/>
    </source>
</evidence>
<reference evidence="9" key="1">
    <citation type="submission" date="2021-01" db="EMBL/GenBank/DDBJ databases">
        <title>KCTC 19127 draft genome.</title>
        <authorList>
            <person name="An D."/>
        </authorList>
    </citation>
    <scope>NUCLEOTIDE SEQUENCE</scope>
    <source>
        <strain evidence="9">KCTC 19127</strain>
    </source>
</reference>
<feature type="transmembrane region" description="Helical" evidence="8">
    <location>
        <begin position="289"/>
        <end position="315"/>
    </location>
</feature>
<keyword evidence="4" id="KW-0533">Nickel</keyword>
<dbReference type="RefSeq" id="WP_205257925.1">
    <property type="nucleotide sequence ID" value="NZ_BAAAPV010000005.1"/>
</dbReference>
<keyword evidence="3 8" id="KW-0813">Transport</keyword>
<dbReference type="InterPro" id="IPR004688">
    <property type="entry name" value="Ni/Co_transpt"/>
</dbReference>
<feature type="transmembrane region" description="Helical" evidence="8">
    <location>
        <begin position="246"/>
        <end position="268"/>
    </location>
</feature>
<dbReference type="NCBIfam" id="TIGR00802">
    <property type="entry name" value="nico"/>
    <property type="match status" value="1"/>
</dbReference>
<feature type="transmembrane region" description="Helical" evidence="8">
    <location>
        <begin position="101"/>
        <end position="126"/>
    </location>
</feature>
<evidence type="ECO:0000313" key="10">
    <source>
        <dbReference type="Proteomes" id="UP000663801"/>
    </source>
</evidence>
<evidence type="ECO:0000256" key="5">
    <source>
        <dbReference type="ARBA" id="ARBA00022692"/>
    </source>
</evidence>
<name>A0A938YNJ3_9ACTN</name>
<feature type="transmembrane region" description="Helical" evidence="8">
    <location>
        <begin position="32"/>
        <end position="56"/>
    </location>
</feature>
<keyword evidence="10" id="KW-1185">Reference proteome</keyword>
<feature type="transmembrane region" description="Helical" evidence="8">
    <location>
        <begin position="335"/>
        <end position="355"/>
    </location>
</feature>
<proteinExistence type="inferred from homology"/>
<dbReference type="GO" id="GO:0005886">
    <property type="term" value="C:plasma membrane"/>
    <property type="evidence" value="ECO:0007669"/>
    <property type="project" value="UniProtKB-SubCell"/>
</dbReference>
<keyword evidence="5 8" id="KW-0812">Transmembrane</keyword>
<dbReference type="EMBL" id="JAERWL010000012">
    <property type="protein sequence ID" value="MBM9477821.1"/>
    <property type="molecule type" value="Genomic_DNA"/>
</dbReference>
<dbReference type="PANTHER" id="PTHR31611">
    <property type="entry name" value="HIGH-AFFINITY NICKEL TRANSPORT PROTEIN NIC1"/>
    <property type="match status" value="1"/>
</dbReference>
<keyword evidence="6 8" id="KW-1133">Transmembrane helix</keyword>
<comment type="subcellular location">
    <subcellularLocation>
        <location evidence="8">Cell membrane</location>
        <topology evidence="8">Multi-pass membrane protein</topology>
    </subcellularLocation>
    <subcellularLocation>
        <location evidence="1">Endomembrane system</location>
        <topology evidence="1">Multi-pass membrane protein</topology>
    </subcellularLocation>
</comment>
<dbReference type="AlphaFoldDB" id="A0A938YNJ3"/>
<feature type="transmembrane region" description="Helical" evidence="8">
    <location>
        <begin position="146"/>
        <end position="172"/>
    </location>
</feature>
<accession>A0A938YNJ3</accession>
<feature type="transmembrane region" description="Helical" evidence="8">
    <location>
        <begin position="62"/>
        <end position="80"/>
    </location>
</feature>
<dbReference type="Proteomes" id="UP000663801">
    <property type="component" value="Unassembled WGS sequence"/>
</dbReference>
<protein>
    <recommendedName>
        <fullName evidence="8">Nickel/cobalt efflux system</fullName>
    </recommendedName>
</protein>
<evidence type="ECO:0000256" key="4">
    <source>
        <dbReference type="ARBA" id="ARBA00022596"/>
    </source>
</evidence>
<evidence type="ECO:0000256" key="2">
    <source>
        <dbReference type="ARBA" id="ARBA00010892"/>
    </source>
</evidence>
<evidence type="ECO:0000256" key="3">
    <source>
        <dbReference type="ARBA" id="ARBA00022448"/>
    </source>
</evidence>
<sequence length="373" mass="39037">MNAASPAAASAEPVLPPAITGGREWRRRTAGALAIVAALHVLAFGVLFVAVLPGGFTVGDSVFGIGLALTAYVLGVRHAFDADHLAAIDNTTRTLVARGRPSVSVGLFFSLGHSSVVFVMAVLVAAGASVVSTLVDEGSTAHETLGVIGVSVSGLFLVLIGLINLVAFLGILRVWRKARGGELDEARLEEALESRGLLTRLLRPALRRIRRPGQMYPLGFLFGLGFDTATEISLLVLAGTGAATGLPWYAVLVLPLLFASGMSLFDTLDGAVMQAAYRWSVIRPVRRIYVNLTTTGLSVAVALIIGLIELVSVVHDRAGLTDPLTTWIAGLGLDLVGYLVVAAFLVVWGASAAYWRFGRVEERWTGGGAGAAG</sequence>
<evidence type="ECO:0000256" key="7">
    <source>
        <dbReference type="ARBA" id="ARBA00023136"/>
    </source>
</evidence>
<feature type="transmembrane region" description="Helical" evidence="8">
    <location>
        <begin position="216"/>
        <end position="240"/>
    </location>
</feature>
<dbReference type="Pfam" id="PF03824">
    <property type="entry name" value="NicO"/>
    <property type="match status" value="1"/>
</dbReference>
<evidence type="ECO:0000256" key="6">
    <source>
        <dbReference type="ARBA" id="ARBA00022989"/>
    </source>
</evidence>
<evidence type="ECO:0000313" key="9">
    <source>
        <dbReference type="EMBL" id="MBM9477821.1"/>
    </source>
</evidence>
<gene>
    <name evidence="9" type="ORF">JL107_15330</name>
</gene>